<evidence type="ECO:0000256" key="3">
    <source>
        <dbReference type="ARBA" id="ARBA00023002"/>
    </source>
</evidence>
<dbReference type="PANTHER" id="PTHR42659">
    <property type="entry name" value="XANTHINE DEHYDROGENASE SUBUNIT C-RELATED"/>
    <property type="match status" value="1"/>
</dbReference>
<dbReference type="InterPro" id="IPR005107">
    <property type="entry name" value="CO_DH_flav_C"/>
</dbReference>
<dbReference type="InterPro" id="IPR016167">
    <property type="entry name" value="FAD-bd_PCMH_sub1"/>
</dbReference>
<dbReference type="InterPro" id="IPR016169">
    <property type="entry name" value="FAD-bd_PCMH_sub2"/>
</dbReference>
<dbReference type="InterPro" id="IPR016166">
    <property type="entry name" value="FAD-bd_PCMH"/>
</dbReference>
<dbReference type="InterPro" id="IPR002346">
    <property type="entry name" value="Mopterin_DH_FAD-bd"/>
</dbReference>
<dbReference type="SUPFAM" id="SSF55447">
    <property type="entry name" value="CO dehydrogenase flavoprotein C-terminal domain-like"/>
    <property type="match status" value="1"/>
</dbReference>
<name>A0A932ZVY2_UNCTE</name>
<dbReference type="InterPro" id="IPR051312">
    <property type="entry name" value="Diverse_Substr_Oxidored"/>
</dbReference>
<dbReference type="SUPFAM" id="SSF56176">
    <property type="entry name" value="FAD-binding/transporter-associated domain-like"/>
    <property type="match status" value="1"/>
</dbReference>
<dbReference type="Gene3D" id="3.30.465.10">
    <property type="match status" value="1"/>
</dbReference>
<dbReference type="Pfam" id="PF00941">
    <property type="entry name" value="FAD_binding_5"/>
    <property type="match status" value="1"/>
</dbReference>
<dbReference type="PROSITE" id="PS51387">
    <property type="entry name" value="FAD_PCMH"/>
    <property type="match status" value="1"/>
</dbReference>
<dbReference type="Pfam" id="PF03450">
    <property type="entry name" value="CO_deh_flav_C"/>
    <property type="match status" value="1"/>
</dbReference>
<feature type="domain" description="FAD-binding PCMH-type" evidence="4">
    <location>
        <begin position="1"/>
        <end position="174"/>
    </location>
</feature>
<dbReference type="GO" id="GO:0016491">
    <property type="term" value="F:oxidoreductase activity"/>
    <property type="evidence" value="ECO:0007669"/>
    <property type="project" value="UniProtKB-KW"/>
</dbReference>
<organism evidence="5 6">
    <name type="scientific">Tectimicrobiota bacterium</name>
    <dbReference type="NCBI Taxonomy" id="2528274"/>
    <lineage>
        <taxon>Bacteria</taxon>
        <taxon>Pseudomonadati</taxon>
        <taxon>Nitrospinota/Tectimicrobiota group</taxon>
        <taxon>Candidatus Tectimicrobiota</taxon>
    </lineage>
</organism>
<proteinExistence type="predicted"/>
<keyword evidence="2" id="KW-0274">FAD</keyword>
<dbReference type="InterPro" id="IPR036318">
    <property type="entry name" value="FAD-bd_PCMH-like_sf"/>
</dbReference>
<comment type="caution">
    <text evidence="5">The sequence shown here is derived from an EMBL/GenBank/DDBJ whole genome shotgun (WGS) entry which is preliminary data.</text>
</comment>
<evidence type="ECO:0000259" key="4">
    <source>
        <dbReference type="PROSITE" id="PS51387"/>
    </source>
</evidence>
<evidence type="ECO:0000313" key="6">
    <source>
        <dbReference type="Proteomes" id="UP000752292"/>
    </source>
</evidence>
<reference evidence="5" key="1">
    <citation type="submission" date="2020-07" db="EMBL/GenBank/DDBJ databases">
        <title>Huge and variable diversity of episymbiotic CPR bacteria and DPANN archaea in groundwater ecosystems.</title>
        <authorList>
            <person name="He C.Y."/>
            <person name="Keren R."/>
            <person name="Whittaker M."/>
            <person name="Farag I.F."/>
            <person name="Doudna J."/>
            <person name="Cate J.H.D."/>
            <person name="Banfield J.F."/>
        </authorList>
    </citation>
    <scope>NUCLEOTIDE SEQUENCE</scope>
    <source>
        <strain evidence="5">NC_groundwater_1370_Ag_S-0.2um_69_93</strain>
    </source>
</reference>
<dbReference type="GO" id="GO:0071949">
    <property type="term" value="F:FAD binding"/>
    <property type="evidence" value="ECO:0007669"/>
    <property type="project" value="InterPro"/>
</dbReference>
<dbReference type="SMART" id="SM01092">
    <property type="entry name" value="CO_deh_flav_C"/>
    <property type="match status" value="1"/>
</dbReference>
<evidence type="ECO:0000313" key="5">
    <source>
        <dbReference type="EMBL" id="MBI4252376.1"/>
    </source>
</evidence>
<dbReference type="Proteomes" id="UP000752292">
    <property type="component" value="Unassembled WGS sequence"/>
</dbReference>
<accession>A0A932ZVY2</accession>
<dbReference type="AlphaFoldDB" id="A0A932ZVY2"/>
<dbReference type="InterPro" id="IPR036683">
    <property type="entry name" value="CO_DH_flav_C_dom_sf"/>
</dbReference>
<evidence type="ECO:0000256" key="2">
    <source>
        <dbReference type="ARBA" id="ARBA00022827"/>
    </source>
</evidence>
<dbReference type="EMBL" id="JACQRX010000344">
    <property type="protein sequence ID" value="MBI4252376.1"/>
    <property type="molecule type" value="Genomic_DNA"/>
</dbReference>
<evidence type="ECO:0000256" key="1">
    <source>
        <dbReference type="ARBA" id="ARBA00022630"/>
    </source>
</evidence>
<gene>
    <name evidence="5" type="ORF">HY618_07940</name>
</gene>
<dbReference type="Gene3D" id="3.30.390.50">
    <property type="entry name" value="CO dehydrogenase flavoprotein, C-terminal domain"/>
    <property type="match status" value="1"/>
</dbReference>
<dbReference type="Gene3D" id="3.30.43.10">
    <property type="entry name" value="Uridine Diphospho-n-acetylenolpyruvylglucosamine Reductase, domain 2"/>
    <property type="match status" value="1"/>
</dbReference>
<sequence>MRGFDFAAPTTIQGALKAAKGKKSKFIAGGTNFLPDLRHAHDGLPQLVIDLSRVDALRGISQAKGEIRLGALTTLTDLLENKIIVREAPILPAMAAKFAGPIIRNRATVAGNLIDGGPAADVVPPLLALKAAVRLAGPAGKRALPLDKFFTGYRKTALRPGEIITEVAFPAPGKNDKWGYYKLARRNAMAITVVGAAVVLKMKGSVCQEAGISLGSVNPAPIRCYEAEKALEGRTVDLAAAQRAADACREAAAPIDDIRASAEYRKLMCEVLPRRLICQALNIPLDQG</sequence>
<protein>
    <submittedName>
        <fullName evidence="5">Xanthine dehydrogenase family protein subunit M</fullName>
    </submittedName>
</protein>
<keyword evidence="1" id="KW-0285">Flavoprotein</keyword>
<keyword evidence="3" id="KW-0560">Oxidoreductase</keyword>
<dbReference type="PANTHER" id="PTHR42659:SF2">
    <property type="entry name" value="XANTHINE DEHYDROGENASE SUBUNIT C-RELATED"/>
    <property type="match status" value="1"/>
</dbReference>